<evidence type="ECO:0000313" key="2">
    <source>
        <dbReference type="Proteomes" id="UP000422108"/>
    </source>
</evidence>
<accession>A0A5K8ACW0</accession>
<dbReference type="RefSeq" id="WP_155310922.1">
    <property type="nucleotide sequence ID" value="NZ_AP021879.1"/>
</dbReference>
<proteinExistence type="predicted"/>
<dbReference type="AlphaFoldDB" id="A0A5K8ACW0"/>
<reference evidence="1 2" key="1">
    <citation type="submission" date="2019-11" db="EMBL/GenBank/DDBJ databases">
        <title>Comparative genomics of hydrocarbon-degrading Desulfosarcina strains.</title>
        <authorList>
            <person name="Watanabe M."/>
            <person name="Kojima H."/>
            <person name="Fukui M."/>
        </authorList>
    </citation>
    <scope>NUCLEOTIDE SEQUENCE [LARGE SCALE GENOMIC DNA]</scope>
    <source>
        <strain evidence="2">oXyS1</strain>
    </source>
</reference>
<keyword evidence="2" id="KW-1185">Reference proteome</keyword>
<evidence type="ECO:0000313" key="1">
    <source>
        <dbReference type="EMBL" id="BBO89780.1"/>
    </source>
</evidence>
<organism evidence="1 2">
    <name type="scientific">Desulfosarcina ovata subsp. ovata</name>
    <dbReference type="NCBI Taxonomy" id="2752305"/>
    <lineage>
        <taxon>Bacteria</taxon>
        <taxon>Pseudomonadati</taxon>
        <taxon>Thermodesulfobacteriota</taxon>
        <taxon>Desulfobacteria</taxon>
        <taxon>Desulfobacterales</taxon>
        <taxon>Desulfosarcinaceae</taxon>
        <taxon>Desulfosarcina</taxon>
    </lineage>
</organism>
<dbReference type="Proteomes" id="UP000422108">
    <property type="component" value="Chromosome"/>
</dbReference>
<gene>
    <name evidence="1" type="ORF">DSCOOX_29600</name>
</gene>
<dbReference type="EMBL" id="AP021879">
    <property type="protein sequence ID" value="BBO89780.1"/>
    <property type="molecule type" value="Genomic_DNA"/>
</dbReference>
<protein>
    <submittedName>
        <fullName evidence="1">Uncharacterized protein</fullName>
    </submittedName>
</protein>
<name>A0A5K8ACW0_9BACT</name>
<sequence>MTTNKMALKPYLEAIEKHCEPFSKAELVSILIHLAKEMPVGERTTFLDKLIACSPANDSIGVFQTSNVVRSEIVL</sequence>